<proteinExistence type="inferred from homology"/>
<evidence type="ECO:0000256" key="5">
    <source>
        <dbReference type="ARBA" id="ARBA00023239"/>
    </source>
</evidence>
<keyword evidence="5" id="KW-0456">Lyase</keyword>
<dbReference type="InterPro" id="IPR001533">
    <property type="entry name" value="Pterin_deHydtase"/>
</dbReference>
<evidence type="ECO:0000256" key="2">
    <source>
        <dbReference type="ARBA" id="ARBA00006472"/>
    </source>
</evidence>
<evidence type="ECO:0000256" key="4">
    <source>
        <dbReference type="ARBA" id="ARBA00021735"/>
    </source>
</evidence>
<dbReference type="SUPFAM" id="SSF55248">
    <property type="entry name" value="PCD-like"/>
    <property type="match status" value="1"/>
</dbReference>
<keyword evidence="8" id="KW-1185">Reference proteome</keyword>
<evidence type="ECO:0000259" key="6">
    <source>
        <dbReference type="Pfam" id="PF18029"/>
    </source>
</evidence>
<protein>
    <recommendedName>
        <fullName evidence="4">Putative pterin-4-alpha-carbinolamine dehydratase</fullName>
        <ecNumber evidence="3">4.2.1.96</ecNumber>
    </recommendedName>
</protein>
<sequence>MVDEISPEAFHASPGTDDWRVLFEGAVTRFSTGSFASGVRLVDAIGALADAADHHPDVDLRYSGVTVRLLTHEVGGLTAKDAELAGAISAAARELGVVADPTAVETVQVTIDALDRDAVMPFWAALLGYEPEGDSDLVDPAGRAPGIWFQTMEEPRSERNRLHIDVSVPPDQAASRIAAAIGAGGRLVTDAHAPAWWVLSDPEGNEACVATWQGRGEA</sequence>
<dbReference type="Proteomes" id="UP001321486">
    <property type="component" value="Chromosome"/>
</dbReference>
<dbReference type="InterPro" id="IPR036428">
    <property type="entry name" value="PCD_sf"/>
</dbReference>
<dbReference type="SUPFAM" id="SSF54593">
    <property type="entry name" value="Glyoxalase/Bleomycin resistance protein/Dihydroxybiphenyl dioxygenase"/>
    <property type="match status" value="1"/>
</dbReference>
<dbReference type="PANTHER" id="PTHR35908:SF1">
    <property type="entry name" value="CONSERVED PROTEIN"/>
    <property type="match status" value="1"/>
</dbReference>
<evidence type="ECO:0000313" key="7">
    <source>
        <dbReference type="EMBL" id="BDZ51259.1"/>
    </source>
</evidence>
<reference evidence="8" key="1">
    <citation type="journal article" date="2019" name="Int. J. Syst. Evol. Microbiol.">
        <title>The Global Catalogue of Microorganisms (GCM) 10K type strain sequencing project: providing services to taxonomists for standard genome sequencing and annotation.</title>
        <authorList>
            <consortium name="The Broad Institute Genomics Platform"/>
            <consortium name="The Broad Institute Genome Sequencing Center for Infectious Disease"/>
            <person name="Wu L."/>
            <person name="Ma J."/>
        </authorList>
    </citation>
    <scope>NUCLEOTIDE SEQUENCE [LARGE SCALE GENOMIC DNA]</scope>
    <source>
        <strain evidence="8">NBRC 108728</strain>
    </source>
</reference>
<dbReference type="CDD" id="cd00488">
    <property type="entry name" value="PCD_DCoH"/>
    <property type="match status" value="1"/>
</dbReference>
<dbReference type="InterPro" id="IPR041581">
    <property type="entry name" value="Glyoxalase_6"/>
</dbReference>
<name>A0ABM8GS28_9MICO</name>
<dbReference type="Pfam" id="PF18029">
    <property type="entry name" value="Glyoxalase_6"/>
    <property type="match status" value="1"/>
</dbReference>
<feature type="domain" description="Glyoxalase-like" evidence="6">
    <location>
        <begin position="108"/>
        <end position="209"/>
    </location>
</feature>
<dbReference type="InterPro" id="IPR029068">
    <property type="entry name" value="Glyas_Bleomycin-R_OHBP_Dase"/>
</dbReference>
<evidence type="ECO:0000313" key="8">
    <source>
        <dbReference type="Proteomes" id="UP001321486"/>
    </source>
</evidence>
<organism evidence="7 8">
    <name type="scientific">Frondihabitans sucicola</name>
    <dbReference type="NCBI Taxonomy" id="1268041"/>
    <lineage>
        <taxon>Bacteria</taxon>
        <taxon>Bacillati</taxon>
        <taxon>Actinomycetota</taxon>
        <taxon>Actinomycetes</taxon>
        <taxon>Micrococcales</taxon>
        <taxon>Microbacteriaceae</taxon>
        <taxon>Frondihabitans</taxon>
    </lineage>
</organism>
<accession>A0ABM8GS28</accession>
<gene>
    <name evidence="7" type="ORF">GCM10025867_35000</name>
</gene>
<dbReference type="PANTHER" id="PTHR35908">
    <property type="entry name" value="HYPOTHETICAL FUSION PROTEIN"/>
    <property type="match status" value="1"/>
</dbReference>
<dbReference type="Pfam" id="PF01329">
    <property type="entry name" value="Pterin_4a"/>
    <property type="match status" value="1"/>
</dbReference>
<dbReference type="EMBL" id="AP027732">
    <property type="protein sequence ID" value="BDZ51259.1"/>
    <property type="molecule type" value="Genomic_DNA"/>
</dbReference>
<dbReference type="RefSeq" id="WP_286344057.1">
    <property type="nucleotide sequence ID" value="NZ_AP027732.1"/>
</dbReference>
<evidence type="ECO:0000256" key="3">
    <source>
        <dbReference type="ARBA" id="ARBA00013252"/>
    </source>
</evidence>
<dbReference type="Gene3D" id="3.10.180.10">
    <property type="entry name" value="2,3-Dihydroxybiphenyl 1,2-Dioxygenase, domain 1"/>
    <property type="match status" value="1"/>
</dbReference>
<dbReference type="EC" id="4.2.1.96" evidence="3"/>
<evidence type="ECO:0000256" key="1">
    <source>
        <dbReference type="ARBA" id="ARBA00001554"/>
    </source>
</evidence>
<dbReference type="Gene3D" id="3.30.1360.20">
    <property type="entry name" value="Transcriptional coactivator/pterin dehydratase"/>
    <property type="match status" value="1"/>
</dbReference>
<comment type="catalytic activity">
    <reaction evidence="1">
        <text>(4aS,6R)-4a-hydroxy-L-erythro-5,6,7,8-tetrahydrobiopterin = (6R)-L-erythro-6,7-dihydrobiopterin + H2O</text>
        <dbReference type="Rhea" id="RHEA:11920"/>
        <dbReference type="ChEBI" id="CHEBI:15377"/>
        <dbReference type="ChEBI" id="CHEBI:15642"/>
        <dbReference type="ChEBI" id="CHEBI:43120"/>
        <dbReference type="EC" id="4.2.1.96"/>
    </reaction>
</comment>
<comment type="similarity">
    <text evidence="2">Belongs to the pterin-4-alpha-carbinolamine dehydratase family.</text>
</comment>